<keyword evidence="9 11" id="KW-0456">Lyase</keyword>
<dbReference type="GO" id="GO:0001760">
    <property type="term" value="F:aminocarboxymuconate-semialdehyde decarboxylase activity"/>
    <property type="evidence" value="ECO:0007669"/>
    <property type="project" value="UniProtKB-UniRule"/>
</dbReference>
<dbReference type="Gene3D" id="3.20.20.140">
    <property type="entry name" value="Metal-dependent hydrolases"/>
    <property type="match status" value="1"/>
</dbReference>
<comment type="catalytic activity">
    <reaction evidence="11">
        <text>2-amino-3-carboxymuconate 6-semialdehyde + H(+) = 2-aminomuconate 6-semialdehyde + CO2</text>
        <dbReference type="Rhea" id="RHEA:16557"/>
        <dbReference type="ChEBI" id="CHEBI:15378"/>
        <dbReference type="ChEBI" id="CHEBI:16526"/>
        <dbReference type="ChEBI" id="CHEBI:77634"/>
        <dbReference type="ChEBI" id="CHEBI:77803"/>
        <dbReference type="EC" id="4.1.1.45"/>
    </reaction>
</comment>
<evidence type="ECO:0000256" key="5">
    <source>
        <dbReference type="ARBA" id="ARBA00021214"/>
    </source>
</evidence>
<dbReference type="EC" id="4.1.1.45" evidence="4 11"/>
<dbReference type="PANTHER" id="PTHR21240:SF27">
    <property type="entry name" value="2-AMINO-3-CARBOXYMUCONATE-6-SEMIALDEHYDE DECARBOXYLASE"/>
    <property type="match status" value="1"/>
</dbReference>
<comment type="subunit">
    <text evidence="3 11">Monomer.</text>
</comment>
<dbReference type="EMBL" id="ASGP02000003">
    <property type="protein sequence ID" value="KAH9516013.1"/>
    <property type="molecule type" value="Genomic_DNA"/>
</dbReference>
<dbReference type="InterPro" id="IPR032466">
    <property type="entry name" value="Metal_Hydrolase"/>
</dbReference>
<dbReference type="InterPro" id="IPR032465">
    <property type="entry name" value="ACMSD"/>
</dbReference>
<organism evidence="13 14">
    <name type="scientific">Dermatophagoides farinae</name>
    <name type="common">American house dust mite</name>
    <dbReference type="NCBI Taxonomy" id="6954"/>
    <lineage>
        <taxon>Eukaryota</taxon>
        <taxon>Metazoa</taxon>
        <taxon>Ecdysozoa</taxon>
        <taxon>Arthropoda</taxon>
        <taxon>Chelicerata</taxon>
        <taxon>Arachnida</taxon>
        <taxon>Acari</taxon>
        <taxon>Acariformes</taxon>
        <taxon>Sarcoptiformes</taxon>
        <taxon>Astigmata</taxon>
        <taxon>Psoroptidia</taxon>
        <taxon>Analgoidea</taxon>
        <taxon>Pyroglyphidae</taxon>
        <taxon>Dermatophagoidinae</taxon>
        <taxon>Dermatophagoides</taxon>
    </lineage>
</organism>
<evidence type="ECO:0000256" key="11">
    <source>
        <dbReference type="RuleBase" id="RU366045"/>
    </source>
</evidence>
<protein>
    <recommendedName>
        <fullName evidence="5 11">2-amino-3-carboxymuconate-6-semialdehyde decarboxylase</fullName>
        <ecNumber evidence="4 11">4.1.1.45</ecNumber>
    </recommendedName>
    <alternativeName>
        <fullName evidence="10 11">Picolinate carboxylase</fullName>
    </alternativeName>
</protein>
<evidence type="ECO:0000256" key="3">
    <source>
        <dbReference type="ARBA" id="ARBA00011245"/>
    </source>
</evidence>
<evidence type="ECO:0000256" key="1">
    <source>
        <dbReference type="ARBA" id="ARBA00005079"/>
    </source>
</evidence>
<evidence type="ECO:0000256" key="2">
    <source>
        <dbReference type="ARBA" id="ARBA00005871"/>
    </source>
</evidence>
<reference evidence="13" key="2">
    <citation type="journal article" date="2022" name="Res Sq">
        <title>Comparative Genomics Reveals Insights into the Divergent Evolution of Astigmatic Mites and Household Pest Adaptations.</title>
        <authorList>
            <person name="Xiong Q."/>
            <person name="Wan A.T.-Y."/>
            <person name="Liu X.-Y."/>
            <person name="Fung C.S.-H."/>
            <person name="Xiao X."/>
            <person name="Malainual N."/>
            <person name="Hou J."/>
            <person name="Wang L."/>
            <person name="Wang M."/>
            <person name="Yang K."/>
            <person name="Cui Y."/>
            <person name="Leung E."/>
            <person name="Nong W."/>
            <person name="Shin S.-K."/>
            <person name="Au S."/>
            <person name="Jeong K.Y."/>
            <person name="Chew F.T."/>
            <person name="Hui J."/>
            <person name="Leung T.F."/>
            <person name="Tungtrongchitr A."/>
            <person name="Zhong N."/>
            <person name="Liu Z."/>
            <person name="Tsui S."/>
        </authorList>
    </citation>
    <scope>NUCLEOTIDE SEQUENCE</scope>
    <source>
        <strain evidence="13">Derf</strain>
        <tissue evidence="13">Whole organism</tissue>
    </source>
</reference>
<name>A0A922L2E9_DERFA</name>
<keyword evidence="7 11" id="KW-0210">Decarboxylase</keyword>
<comment type="pathway">
    <text evidence="1 11">Secondary metabolite metabolism; quinolate metabolism.</text>
</comment>
<dbReference type="Pfam" id="PF04909">
    <property type="entry name" value="Amidohydro_2"/>
    <property type="match status" value="1"/>
</dbReference>
<comment type="caution">
    <text evidence="13">The sequence shown here is derived from an EMBL/GenBank/DDBJ whole genome shotgun (WGS) entry which is preliminary data.</text>
</comment>
<reference evidence="13" key="1">
    <citation type="submission" date="2013-05" db="EMBL/GenBank/DDBJ databases">
        <authorList>
            <person name="Yim A.K.Y."/>
            <person name="Chan T.F."/>
            <person name="Ji K.M."/>
            <person name="Liu X.Y."/>
            <person name="Zhou J.W."/>
            <person name="Li R.Q."/>
            <person name="Yang K.Y."/>
            <person name="Li J."/>
            <person name="Li M."/>
            <person name="Law P.T.W."/>
            <person name="Wu Y.L."/>
            <person name="Cai Z.L."/>
            <person name="Qin H."/>
            <person name="Bao Y."/>
            <person name="Leung R.K.K."/>
            <person name="Ng P.K.S."/>
            <person name="Zou J."/>
            <person name="Zhong X.J."/>
            <person name="Ran P.X."/>
            <person name="Zhong N.S."/>
            <person name="Liu Z.G."/>
            <person name="Tsui S.K.W."/>
        </authorList>
    </citation>
    <scope>NUCLEOTIDE SEQUENCE</scope>
    <source>
        <strain evidence="13">Derf</strain>
        <tissue evidence="13">Whole organism</tissue>
    </source>
</reference>
<sequence length="340" mass="39001">MEKIDIHAHILPEILPSFKEKFGYSGWVQLEHKIDSNGKKISKLIYDDGSFMRDVDERLYCVQTRLMEMQKNGVSKQIISTVPVTFNYWAKGEDNEFVSRYLNDNITHVVRQCPDKLIGLGTLPMQNVELAIKEMIRCKSELGMKGLIIGTHVNDKSLDDPIFEPFWKAATDYDMPLFIHPWNMVKPKRWDKFFLPYIIGMTAETSTAALQLAFSGVLERHPRLKIILAHGAGTLPYINQRADQAFKFYPKNMRDDVQTPTHYLKKNPNICADTLLHDPNALELALNFFGCDSLLLGSDFPFKLGESSPGSMIDNSSDRFSMEMKQKMFHLNAVRIFNLD</sequence>
<keyword evidence="6" id="KW-0479">Metal-binding</keyword>
<proteinExistence type="inferred from homology"/>
<dbReference type="SUPFAM" id="SSF51556">
    <property type="entry name" value="Metallo-dependent hydrolases"/>
    <property type="match status" value="1"/>
</dbReference>
<dbReference type="GO" id="GO:0005829">
    <property type="term" value="C:cytosol"/>
    <property type="evidence" value="ECO:0007669"/>
    <property type="project" value="UniProtKB-UniRule"/>
</dbReference>
<dbReference type="Proteomes" id="UP000790347">
    <property type="component" value="Unassembled WGS sequence"/>
</dbReference>
<comment type="similarity">
    <text evidence="2">Belongs to the metallo-dependent hydrolases superfamily. ACMSD family.</text>
</comment>
<dbReference type="AlphaFoldDB" id="A0A922L2E9"/>
<feature type="domain" description="Amidohydrolase-related" evidence="12">
    <location>
        <begin position="4"/>
        <end position="339"/>
    </location>
</feature>
<keyword evidence="14" id="KW-1185">Reference proteome</keyword>
<comment type="function">
    <text evidence="11">Converts alpha-amino-beta-carboxymuconate-epsilon-semialdehyde (ACMS) to alpha-aminomuconate semialdehyde (AMS).</text>
</comment>
<dbReference type="PANTHER" id="PTHR21240">
    <property type="entry name" value="2-AMINO-3-CARBOXYLMUCONATE-6-SEMIALDEHYDE DECARBOXYLASE"/>
    <property type="match status" value="1"/>
</dbReference>
<evidence type="ECO:0000256" key="9">
    <source>
        <dbReference type="ARBA" id="ARBA00023239"/>
    </source>
</evidence>
<evidence type="ECO:0000259" key="12">
    <source>
        <dbReference type="Pfam" id="PF04909"/>
    </source>
</evidence>
<dbReference type="InterPro" id="IPR006680">
    <property type="entry name" value="Amidohydro-rel"/>
</dbReference>
<evidence type="ECO:0000313" key="13">
    <source>
        <dbReference type="EMBL" id="KAH9516013.1"/>
    </source>
</evidence>
<keyword evidence="8" id="KW-0862">Zinc</keyword>
<dbReference type="GO" id="GO:0016787">
    <property type="term" value="F:hydrolase activity"/>
    <property type="evidence" value="ECO:0007669"/>
    <property type="project" value="InterPro"/>
</dbReference>
<evidence type="ECO:0000256" key="8">
    <source>
        <dbReference type="ARBA" id="ARBA00022833"/>
    </source>
</evidence>
<dbReference type="GO" id="GO:0019748">
    <property type="term" value="P:secondary metabolic process"/>
    <property type="evidence" value="ECO:0007669"/>
    <property type="project" value="TreeGrafter"/>
</dbReference>
<gene>
    <name evidence="13" type="ORF">DERF_006778</name>
</gene>
<evidence type="ECO:0000313" key="14">
    <source>
        <dbReference type="Proteomes" id="UP000790347"/>
    </source>
</evidence>
<accession>A0A922L2E9</accession>
<dbReference type="GO" id="GO:1904985">
    <property type="term" value="P:negative regulation of quinolinate biosynthetic process"/>
    <property type="evidence" value="ECO:0007669"/>
    <property type="project" value="UniProtKB-UniRule"/>
</dbReference>
<evidence type="ECO:0000256" key="4">
    <source>
        <dbReference type="ARBA" id="ARBA00012365"/>
    </source>
</evidence>
<evidence type="ECO:0000256" key="6">
    <source>
        <dbReference type="ARBA" id="ARBA00022723"/>
    </source>
</evidence>
<dbReference type="GO" id="GO:0046872">
    <property type="term" value="F:metal ion binding"/>
    <property type="evidence" value="ECO:0007669"/>
    <property type="project" value="UniProtKB-KW"/>
</dbReference>
<evidence type="ECO:0000256" key="10">
    <source>
        <dbReference type="ARBA" id="ARBA00031120"/>
    </source>
</evidence>
<evidence type="ECO:0000256" key="7">
    <source>
        <dbReference type="ARBA" id="ARBA00022793"/>
    </source>
</evidence>